<feature type="signal peptide" evidence="15">
    <location>
        <begin position="1"/>
        <end position="35"/>
    </location>
</feature>
<accession>A0A842HUN3</accession>
<dbReference type="Gene3D" id="2.170.130.10">
    <property type="entry name" value="TonB-dependent receptor, plug domain"/>
    <property type="match status" value="1"/>
</dbReference>
<evidence type="ECO:0000256" key="14">
    <source>
        <dbReference type="SAM" id="MobiDB-lite"/>
    </source>
</evidence>
<dbReference type="Pfam" id="PF00593">
    <property type="entry name" value="TonB_dep_Rec_b-barrel"/>
    <property type="match status" value="1"/>
</dbReference>
<name>A0A842HUN3_9SPHN</name>
<evidence type="ECO:0000256" key="3">
    <source>
        <dbReference type="ARBA" id="ARBA00022448"/>
    </source>
</evidence>
<feature type="region of interest" description="Disordered" evidence="14">
    <location>
        <begin position="545"/>
        <end position="569"/>
    </location>
</feature>
<comment type="caution">
    <text evidence="18">The sequence shown here is derived from an EMBL/GenBank/DDBJ whole genome shotgun (WGS) entry which is preliminary data.</text>
</comment>
<dbReference type="SUPFAM" id="SSF56935">
    <property type="entry name" value="Porins"/>
    <property type="match status" value="1"/>
</dbReference>
<evidence type="ECO:0000256" key="7">
    <source>
        <dbReference type="ARBA" id="ARBA00023065"/>
    </source>
</evidence>
<dbReference type="Proteomes" id="UP000564378">
    <property type="component" value="Unassembled WGS sequence"/>
</dbReference>
<dbReference type="InterPro" id="IPR037066">
    <property type="entry name" value="Plug_dom_sf"/>
</dbReference>
<feature type="domain" description="TonB-dependent receptor plug" evidence="17">
    <location>
        <begin position="80"/>
        <end position="179"/>
    </location>
</feature>
<dbReference type="InterPro" id="IPR036942">
    <property type="entry name" value="Beta-barrel_TonB_sf"/>
</dbReference>
<dbReference type="InterPro" id="IPR000531">
    <property type="entry name" value="Beta-barrel_TonB"/>
</dbReference>
<evidence type="ECO:0000259" key="16">
    <source>
        <dbReference type="Pfam" id="PF00593"/>
    </source>
</evidence>
<sequence>MSKSETRETLRPAAVPGAIMMSVLSASLIPSTAHAEMAAADNDRQIVVSGQRVSDANPDADPDAPYRVERSSNGRMTEEVRDTPRSVTIIPKEVIEDIGAQSFRDVVRSTPGVTLGTGEGGNAFGDRIFIRGFEARNDVYIDGMRDPGVSSREIFGVEQVEIVRGPSSFLGGRGTTGGAVSLQSKAPLENDFIIGQASIGTEDLYRGTIDINQNIAEGFAVRLNGLYHNADTPGRDYVGSERYGIAAALSWQPAPGLEIAADYYHFRLDGMSDYGHPFDIDSQGPVDVDADNFYGVVGRDFLENGSDIGTVTIRYTPNDQIDLRSMWRYGEVYNRYIVSAPRAPCRFALNPDNSCSNAGPELPIDQWTVAVGAPQRNARTRYYATINDATLNVSTGGIDHTIVAGFEYANERIGNRRYAIPDFVEDGNGNQFDTSTSFVRNLLNPDPVLGFTIPHLLDPTPATTTDIESMGVYLIDTLKFSPQWEALVGIRYDTYDIDQFLPARIFRGTALPEQRLGNTVDFLNYQAALVFKPVEPLTIYASFSTSSNPSGEQLDSTSSSYGGLAPETASLDPERNTAFEIGIKYEPNDDLLLTAALFHITKDNAREQTAPGIFELVGEQRSQGFEISATGNPLPGVSVFAGYAFVDAEITDSPDPVNVGVRFANIPRHSGNILVTFEPVSGFQFGGQAYAQSRIYGGTIGAGDASVPGYVRFDAVARYRITEQVELRLNVLNLTDERYYDAIYRSGTPFSYVAPGRSAFLTLTAGF</sequence>
<evidence type="ECO:0000256" key="11">
    <source>
        <dbReference type="ARBA" id="ARBA00023237"/>
    </source>
</evidence>
<dbReference type="Gene3D" id="2.40.170.20">
    <property type="entry name" value="TonB-dependent receptor, beta-barrel domain"/>
    <property type="match status" value="1"/>
</dbReference>
<dbReference type="GO" id="GO:0009279">
    <property type="term" value="C:cell outer membrane"/>
    <property type="evidence" value="ECO:0007669"/>
    <property type="project" value="UniProtKB-SubCell"/>
</dbReference>
<dbReference type="RefSeq" id="WP_185799973.1">
    <property type="nucleotide sequence ID" value="NZ_JACJVJ010000001.1"/>
</dbReference>
<dbReference type="GO" id="GO:0015891">
    <property type="term" value="P:siderophore transport"/>
    <property type="evidence" value="ECO:0007669"/>
    <property type="project" value="UniProtKB-ARBA"/>
</dbReference>
<evidence type="ECO:0000256" key="9">
    <source>
        <dbReference type="ARBA" id="ARBA00023136"/>
    </source>
</evidence>
<evidence type="ECO:0000256" key="1">
    <source>
        <dbReference type="ARBA" id="ARBA00004571"/>
    </source>
</evidence>
<keyword evidence="9 12" id="KW-0472">Membrane</keyword>
<dbReference type="PANTHER" id="PTHR32552:SF83">
    <property type="entry name" value="BLR3904 PROTEIN"/>
    <property type="match status" value="1"/>
</dbReference>
<keyword evidence="11 12" id="KW-0998">Cell outer membrane</keyword>
<keyword evidence="19" id="KW-1185">Reference proteome</keyword>
<keyword evidence="10 18" id="KW-0675">Receptor</keyword>
<organism evidence="18 19">
    <name type="scientific">Parasphingopyxis marina</name>
    <dbReference type="NCBI Taxonomy" id="2761622"/>
    <lineage>
        <taxon>Bacteria</taxon>
        <taxon>Pseudomonadati</taxon>
        <taxon>Pseudomonadota</taxon>
        <taxon>Alphaproteobacteria</taxon>
        <taxon>Sphingomonadales</taxon>
        <taxon>Sphingomonadaceae</taxon>
        <taxon>Parasphingopyxis</taxon>
    </lineage>
</organism>
<feature type="compositionally biased region" description="Polar residues" evidence="14">
    <location>
        <begin position="545"/>
        <end position="561"/>
    </location>
</feature>
<dbReference type="PROSITE" id="PS52016">
    <property type="entry name" value="TONB_DEPENDENT_REC_3"/>
    <property type="match status" value="1"/>
</dbReference>
<keyword evidence="3 12" id="KW-0813">Transport</keyword>
<keyword evidence="7" id="KW-0406">Ion transport</keyword>
<dbReference type="FunFam" id="2.170.130.10:FF:000001">
    <property type="entry name" value="Catecholate siderophore TonB-dependent receptor"/>
    <property type="match status" value="1"/>
</dbReference>
<evidence type="ECO:0000256" key="13">
    <source>
        <dbReference type="RuleBase" id="RU003357"/>
    </source>
</evidence>
<evidence type="ECO:0000256" key="10">
    <source>
        <dbReference type="ARBA" id="ARBA00023170"/>
    </source>
</evidence>
<feature type="region of interest" description="Disordered" evidence="14">
    <location>
        <begin position="52"/>
        <end position="83"/>
    </location>
</feature>
<dbReference type="Pfam" id="PF07715">
    <property type="entry name" value="Plug"/>
    <property type="match status" value="1"/>
</dbReference>
<evidence type="ECO:0000256" key="6">
    <source>
        <dbReference type="ARBA" id="ARBA00022729"/>
    </source>
</evidence>
<evidence type="ECO:0000313" key="18">
    <source>
        <dbReference type="EMBL" id="MBC2776712.1"/>
    </source>
</evidence>
<evidence type="ECO:0000256" key="12">
    <source>
        <dbReference type="PROSITE-ProRule" id="PRU01360"/>
    </source>
</evidence>
<dbReference type="CDD" id="cd01347">
    <property type="entry name" value="ligand_gated_channel"/>
    <property type="match status" value="1"/>
</dbReference>
<evidence type="ECO:0000256" key="15">
    <source>
        <dbReference type="SAM" id="SignalP"/>
    </source>
</evidence>
<dbReference type="InterPro" id="IPR012910">
    <property type="entry name" value="Plug_dom"/>
</dbReference>
<keyword evidence="6 15" id="KW-0732">Signal</keyword>
<dbReference type="InterPro" id="IPR039426">
    <property type="entry name" value="TonB-dep_rcpt-like"/>
</dbReference>
<gene>
    <name evidence="18" type="ORF">H6P80_03670</name>
</gene>
<dbReference type="EMBL" id="JACJVJ010000001">
    <property type="protein sequence ID" value="MBC2776712.1"/>
    <property type="molecule type" value="Genomic_DNA"/>
</dbReference>
<feature type="domain" description="TonB-dependent receptor-like beta-barrel" evidence="16">
    <location>
        <begin position="260"/>
        <end position="734"/>
    </location>
</feature>
<feature type="compositionally biased region" description="Basic and acidic residues" evidence="14">
    <location>
        <begin position="64"/>
        <end position="83"/>
    </location>
</feature>
<feature type="chain" id="PRO_5033042018" evidence="15">
    <location>
        <begin position="36"/>
        <end position="767"/>
    </location>
</feature>
<evidence type="ECO:0000256" key="4">
    <source>
        <dbReference type="ARBA" id="ARBA00022452"/>
    </source>
</evidence>
<keyword evidence="8 13" id="KW-0798">TonB box</keyword>
<keyword evidence="5 12" id="KW-0812">Transmembrane</keyword>
<comment type="subcellular location">
    <subcellularLocation>
        <location evidence="1 12">Cell outer membrane</location>
        <topology evidence="1 12">Multi-pass membrane protein</topology>
    </subcellularLocation>
</comment>
<evidence type="ECO:0000256" key="5">
    <source>
        <dbReference type="ARBA" id="ARBA00022692"/>
    </source>
</evidence>
<protein>
    <submittedName>
        <fullName evidence="18">TonB-dependent receptor</fullName>
    </submittedName>
</protein>
<evidence type="ECO:0000256" key="8">
    <source>
        <dbReference type="ARBA" id="ARBA00023077"/>
    </source>
</evidence>
<reference evidence="18 19" key="1">
    <citation type="submission" date="2020-08" db="EMBL/GenBank/DDBJ databases">
        <title>Draft genome sequence of Parasphingopyxis sp. GrpM-11.</title>
        <authorList>
            <person name="Oh J."/>
            <person name="Roh D.-H."/>
        </authorList>
    </citation>
    <scope>NUCLEOTIDE SEQUENCE [LARGE SCALE GENOMIC DNA]</scope>
    <source>
        <strain evidence="18 19">GrpM-11</strain>
    </source>
</reference>
<evidence type="ECO:0000256" key="2">
    <source>
        <dbReference type="ARBA" id="ARBA00009810"/>
    </source>
</evidence>
<proteinExistence type="inferred from homology"/>
<evidence type="ECO:0000313" key="19">
    <source>
        <dbReference type="Proteomes" id="UP000564378"/>
    </source>
</evidence>
<dbReference type="GO" id="GO:0015344">
    <property type="term" value="F:siderophore uptake transmembrane transporter activity"/>
    <property type="evidence" value="ECO:0007669"/>
    <property type="project" value="TreeGrafter"/>
</dbReference>
<dbReference type="PANTHER" id="PTHR32552">
    <property type="entry name" value="FERRICHROME IRON RECEPTOR-RELATED"/>
    <property type="match status" value="1"/>
</dbReference>
<comment type="similarity">
    <text evidence="2 12 13">Belongs to the TonB-dependent receptor family.</text>
</comment>
<dbReference type="AlphaFoldDB" id="A0A842HUN3"/>
<keyword evidence="4 12" id="KW-1134">Transmembrane beta strand</keyword>
<evidence type="ECO:0000259" key="17">
    <source>
        <dbReference type="Pfam" id="PF07715"/>
    </source>
</evidence>